<dbReference type="AlphaFoldDB" id="A0A3P1CL59"/>
<comment type="caution">
    <text evidence="3">The sequence shown here is derived from an EMBL/GenBank/DDBJ whole genome shotgun (WGS) entry which is preliminary data.</text>
</comment>
<keyword evidence="2" id="KW-0732">Signal</keyword>
<name>A0A3P1CL59_9BACT</name>
<evidence type="ECO:0008006" key="5">
    <source>
        <dbReference type="Google" id="ProtNLM"/>
    </source>
</evidence>
<accession>A0A3P1CL59</accession>
<sequence length="65" mass="7047">MKKLMMAAVCVALFAAPTAFAQEKPAKADASTTAMKEGKMKGKHGKHQVVTKKTEVKKTQKKSNQ</sequence>
<feature type="region of interest" description="Disordered" evidence="1">
    <location>
        <begin position="24"/>
        <end position="65"/>
    </location>
</feature>
<organism evidence="3 4">
    <name type="scientific">Larkinella knui</name>
    <dbReference type="NCBI Taxonomy" id="2025310"/>
    <lineage>
        <taxon>Bacteria</taxon>
        <taxon>Pseudomonadati</taxon>
        <taxon>Bacteroidota</taxon>
        <taxon>Cytophagia</taxon>
        <taxon>Cytophagales</taxon>
        <taxon>Spirosomataceae</taxon>
        <taxon>Larkinella</taxon>
    </lineage>
</organism>
<feature type="chain" id="PRO_5018193879" description="Pentapeptide MXKDX repeat protein" evidence="2">
    <location>
        <begin position="22"/>
        <end position="65"/>
    </location>
</feature>
<dbReference type="Proteomes" id="UP000274271">
    <property type="component" value="Unassembled WGS sequence"/>
</dbReference>
<evidence type="ECO:0000256" key="1">
    <source>
        <dbReference type="SAM" id="MobiDB-lite"/>
    </source>
</evidence>
<keyword evidence="4" id="KW-1185">Reference proteome</keyword>
<evidence type="ECO:0000313" key="4">
    <source>
        <dbReference type="Proteomes" id="UP000274271"/>
    </source>
</evidence>
<evidence type="ECO:0000313" key="3">
    <source>
        <dbReference type="EMBL" id="RRB13654.1"/>
    </source>
</evidence>
<feature type="compositionally biased region" description="Basic residues" evidence="1">
    <location>
        <begin position="41"/>
        <end position="50"/>
    </location>
</feature>
<protein>
    <recommendedName>
        <fullName evidence="5">Pentapeptide MXKDX repeat protein</fullName>
    </recommendedName>
</protein>
<feature type="signal peptide" evidence="2">
    <location>
        <begin position="1"/>
        <end position="21"/>
    </location>
</feature>
<evidence type="ECO:0000256" key="2">
    <source>
        <dbReference type="SAM" id="SignalP"/>
    </source>
</evidence>
<reference evidence="3 4" key="1">
    <citation type="submission" date="2018-11" db="EMBL/GenBank/DDBJ databases">
        <authorList>
            <person name="Zhou Z."/>
            <person name="Wang G."/>
        </authorList>
    </citation>
    <scope>NUCLEOTIDE SEQUENCE [LARGE SCALE GENOMIC DNA]</scope>
    <source>
        <strain evidence="3 4">KCTC42998</strain>
    </source>
</reference>
<dbReference type="EMBL" id="RQJP01000003">
    <property type="protein sequence ID" value="RRB13654.1"/>
    <property type="molecule type" value="Genomic_DNA"/>
</dbReference>
<gene>
    <name evidence="3" type="ORF">EHT87_15450</name>
</gene>
<proteinExistence type="predicted"/>
<dbReference type="RefSeq" id="WP_124907552.1">
    <property type="nucleotide sequence ID" value="NZ_RQJP01000003.1"/>
</dbReference>